<gene>
    <name evidence="2" type="ORF">HU200_004651</name>
</gene>
<dbReference type="PANTHER" id="PTHR34145">
    <property type="entry name" value="OS02G0105600 PROTEIN"/>
    <property type="match status" value="1"/>
</dbReference>
<dbReference type="Proteomes" id="UP000636709">
    <property type="component" value="Unassembled WGS sequence"/>
</dbReference>
<dbReference type="InterPro" id="IPR032675">
    <property type="entry name" value="LRR_dom_sf"/>
</dbReference>
<evidence type="ECO:0000313" key="3">
    <source>
        <dbReference type="Proteomes" id="UP000636709"/>
    </source>
</evidence>
<protein>
    <recommendedName>
        <fullName evidence="1">At1g61320/AtMIF1 LRR domain-containing protein</fullName>
    </recommendedName>
</protein>
<evidence type="ECO:0000313" key="2">
    <source>
        <dbReference type="EMBL" id="KAF8775248.1"/>
    </source>
</evidence>
<evidence type="ECO:0000259" key="1">
    <source>
        <dbReference type="Pfam" id="PF23622"/>
    </source>
</evidence>
<accession>A0A835FUC3</accession>
<feature type="domain" description="At1g61320/AtMIF1 LRR" evidence="1">
    <location>
        <begin position="60"/>
        <end position="393"/>
    </location>
</feature>
<dbReference type="Pfam" id="PF23622">
    <property type="entry name" value="LRR_At1g61320_AtMIF1"/>
    <property type="match status" value="1"/>
</dbReference>
<dbReference type="Gene3D" id="3.80.10.10">
    <property type="entry name" value="Ribonuclease Inhibitor"/>
    <property type="match status" value="1"/>
</dbReference>
<dbReference type="PANTHER" id="PTHR34145:SF34">
    <property type="entry name" value="OS05G0571700 PROTEIN"/>
    <property type="match status" value="1"/>
</dbReference>
<sequence>MQDIWWHIHSLMPVRYAAQVACMSQDFRHSWRYHPNLTFSEETLGLNGNVCGKDDKTRYFTDRVDNILKKHSGIGMEELNLSVSSMNEKYNFPCTLLSGGVGDSLRRLVLVACDFYPTESCCLRSLTRLKLYAVHILEDNLMCLFSNTCALEWLELRQCNSIIHLKIPCLQKLSYLGVSFCFGLQLIESKAPNLCSFSFAGGRRVQLSLGDTLRIKKLNRSCINAALYARTELPSSMPNLETLTLCSDGERLNTPMMPSRFLHLRFLCITICGVAYDLLSLVSFFHASPSLETFILSVSQHPSYPSGLRMMHEHQYDKLKSVQIINFSSNKSLVELTCHILKSATCSVSKSGKCLLMRTEALVEARRAALAIQTYIQSKVPSAVELNVLEPCSQCHAEL</sequence>
<comment type="caution">
    <text evidence="2">The sequence shown here is derived from an EMBL/GenBank/DDBJ whole genome shotgun (WGS) entry which is preliminary data.</text>
</comment>
<dbReference type="InterPro" id="IPR053772">
    <property type="entry name" value="At1g61320/At1g61330-like"/>
</dbReference>
<dbReference type="OrthoDB" id="600819at2759"/>
<reference evidence="2" key="1">
    <citation type="submission" date="2020-07" db="EMBL/GenBank/DDBJ databases">
        <title>Genome sequence and genetic diversity analysis of an under-domesticated orphan crop, white fonio (Digitaria exilis).</title>
        <authorList>
            <person name="Bennetzen J.L."/>
            <person name="Chen S."/>
            <person name="Ma X."/>
            <person name="Wang X."/>
            <person name="Yssel A.E.J."/>
            <person name="Chaluvadi S.R."/>
            <person name="Johnson M."/>
            <person name="Gangashetty P."/>
            <person name="Hamidou F."/>
            <person name="Sanogo M.D."/>
            <person name="Zwaenepoel A."/>
            <person name="Wallace J."/>
            <person name="Van De Peer Y."/>
            <person name="Van Deynze A."/>
        </authorList>
    </citation>
    <scope>NUCLEOTIDE SEQUENCE</scope>
    <source>
        <tissue evidence="2">Leaves</tissue>
    </source>
</reference>
<name>A0A835FUC3_9POAL</name>
<proteinExistence type="predicted"/>
<organism evidence="2 3">
    <name type="scientific">Digitaria exilis</name>
    <dbReference type="NCBI Taxonomy" id="1010633"/>
    <lineage>
        <taxon>Eukaryota</taxon>
        <taxon>Viridiplantae</taxon>
        <taxon>Streptophyta</taxon>
        <taxon>Embryophyta</taxon>
        <taxon>Tracheophyta</taxon>
        <taxon>Spermatophyta</taxon>
        <taxon>Magnoliopsida</taxon>
        <taxon>Liliopsida</taxon>
        <taxon>Poales</taxon>
        <taxon>Poaceae</taxon>
        <taxon>PACMAD clade</taxon>
        <taxon>Panicoideae</taxon>
        <taxon>Panicodae</taxon>
        <taxon>Paniceae</taxon>
        <taxon>Anthephorinae</taxon>
        <taxon>Digitaria</taxon>
    </lineage>
</organism>
<dbReference type="InterPro" id="IPR055357">
    <property type="entry name" value="LRR_At1g61320_AtMIF1"/>
</dbReference>
<dbReference type="EMBL" id="JACEFO010000325">
    <property type="protein sequence ID" value="KAF8775248.1"/>
    <property type="molecule type" value="Genomic_DNA"/>
</dbReference>
<keyword evidence="3" id="KW-1185">Reference proteome</keyword>
<dbReference type="SUPFAM" id="SSF52058">
    <property type="entry name" value="L domain-like"/>
    <property type="match status" value="1"/>
</dbReference>
<dbReference type="AlphaFoldDB" id="A0A835FUC3"/>